<proteinExistence type="predicted"/>
<organism evidence="3 4">
    <name type="scientific">Canis lupus familiaris</name>
    <name type="common">Dog</name>
    <name type="synonym">Canis familiaris</name>
    <dbReference type="NCBI Taxonomy" id="9615"/>
    <lineage>
        <taxon>Eukaryota</taxon>
        <taxon>Metazoa</taxon>
        <taxon>Chordata</taxon>
        <taxon>Craniata</taxon>
        <taxon>Vertebrata</taxon>
        <taxon>Euteleostomi</taxon>
        <taxon>Mammalia</taxon>
        <taxon>Eutheria</taxon>
        <taxon>Laurasiatheria</taxon>
        <taxon>Carnivora</taxon>
        <taxon>Caniformia</taxon>
        <taxon>Canidae</taxon>
        <taxon>Canis</taxon>
    </lineage>
</organism>
<dbReference type="Proteomes" id="UP000694429">
    <property type="component" value="Unassembled WGS sequence"/>
</dbReference>
<name>A0A8C0MMQ8_CANLF</name>
<dbReference type="Gene3D" id="1.10.287.770">
    <property type="entry name" value="YojJ-like"/>
    <property type="match status" value="1"/>
</dbReference>
<dbReference type="PANTHER" id="PTHR22800:SF255">
    <property type="entry name" value="C-TYPE LECTIN DOMAIN-CONTAINING PROTEIN"/>
    <property type="match status" value="1"/>
</dbReference>
<accession>A0A8C0MMQ8</accession>
<keyword evidence="2" id="KW-0472">Membrane</keyword>
<dbReference type="PANTHER" id="PTHR22800">
    <property type="entry name" value="C-TYPE LECTIN PROTEINS"/>
    <property type="match status" value="1"/>
</dbReference>
<sequence length="149" mass="16912">MHNQGGTYAELNQSKDSKRQQMKAKGTKCSTSVTEQEKTYAELNLQNASQDLQGDGKNYPCKGKLIAGILGIICLVLMYTVIKIAGILSEYLNDHKGIFPFDDHQSYHCGHSLKENHGMRVSCPVLLRTLLYIDEKEEMVRFQMFLAFY</sequence>
<reference evidence="3" key="1">
    <citation type="submission" date="2025-08" db="UniProtKB">
        <authorList>
            <consortium name="Ensembl"/>
        </authorList>
    </citation>
    <scope>IDENTIFICATION</scope>
</reference>
<evidence type="ECO:0000313" key="4">
    <source>
        <dbReference type="Proteomes" id="UP000694429"/>
    </source>
</evidence>
<evidence type="ECO:0000256" key="1">
    <source>
        <dbReference type="SAM" id="MobiDB-lite"/>
    </source>
</evidence>
<feature type="region of interest" description="Disordered" evidence="1">
    <location>
        <begin position="1"/>
        <end position="30"/>
    </location>
</feature>
<evidence type="ECO:0000313" key="3">
    <source>
        <dbReference type="Ensembl" id="ENSCAFP00030012065.1"/>
    </source>
</evidence>
<protein>
    <submittedName>
        <fullName evidence="3">Uncharacterized protein</fullName>
    </submittedName>
</protein>
<keyword evidence="2" id="KW-1133">Transmembrane helix</keyword>
<feature type="transmembrane region" description="Helical" evidence="2">
    <location>
        <begin position="65"/>
        <end position="88"/>
    </location>
</feature>
<keyword evidence="2" id="KW-0812">Transmembrane</keyword>
<evidence type="ECO:0000256" key="2">
    <source>
        <dbReference type="SAM" id="Phobius"/>
    </source>
</evidence>
<feature type="compositionally biased region" description="Polar residues" evidence="1">
    <location>
        <begin position="1"/>
        <end position="12"/>
    </location>
</feature>
<dbReference type="AlphaFoldDB" id="A0A8C0MMQ8"/>
<dbReference type="Ensembl" id="ENSCAFT00030013825.1">
    <property type="protein sequence ID" value="ENSCAFP00030012065.1"/>
    <property type="gene ID" value="ENSCAFG00030007525.1"/>
</dbReference>
<dbReference type="InterPro" id="IPR050919">
    <property type="entry name" value="NKG2/CD94_NK_receptors"/>
</dbReference>